<evidence type="ECO:0000313" key="3">
    <source>
        <dbReference type="Proteomes" id="UP001168877"/>
    </source>
</evidence>
<evidence type="ECO:0000313" key="2">
    <source>
        <dbReference type="EMBL" id="KAK0599499.1"/>
    </source>
</evidence>
<sequence>MMRFDIEKFDRKMNFGLWQIQVKDILIQNGLHKALKGRSNPANPEGSGDSSKEKASTSSVNSKMSDDDWEDLDERAASAIRLCLAKNVLANIHGTYSAKELWERLEELYQSSSVCNRFYLKEQFHMLRMTEGTKISDHLGVLNGIVSELESIGVKIDEEDKGLRLIWSLPSSFAHMKPILMHGSSTICFGDIANKLISEERKLKSEGKLIEPFLY</sequence>
<keyword evidence="3" id="KW-1185">Reference proteome</keyword>
<dbReference type="EMBL" id="JAUESC010000003">
    <property type="protein sequence ID" value="KAK0599499.1"/>
    <property type="molecule type" value="Genomic_DNA"/>
</dbReference>
<dbReference type="PANTHER" id="PTHR47481">
    <property type="match status" value="1"/>
</dbReference>
<gene>
    <name evidence="2" type="ORF">LWI29_005858</name>
</gene>
<proteinExistence type="predicted"/>
<feature type="region of interest" description="Disordered" evidence="1">
    <location>
        <begin position="36"/>
        <end position="67"/>
    </location>
</feature>
<dbReference type="AlphaFoldDB" id="A0AA39VUJ8"/>
<reference evidence="2" key="2">
    <citation type="submission" date="2023-06" db="EMBL/GenBank/DDBJ databases">
        <authorList>
            <person name="Swenson N.G."/>
            <person name="Wegrzyn J.L."/>
            <person name="Mcevoy S.L."/>
        </authorList>
    </citation>
    <scope>NUCLEOTIDE SEQUENCE</scope>
    <source>
        <strain evidence="2">NS2018</strain>
        <tissue evidence="2">Leaf</tissue>
    </source>
</reference>
<name>A0AA39VUJ8_ACESA</name>
<dbReference type="Proteomes" id="UP001168877">
    <property type="component" value="Unassembled WGS sequence"/>
</dbReference>
<reference evidence="2" key="1">
    <citation type="journal article" date="2022" name="Plant J.">
        <title>Strategies of tolerance reflected in two North American maple genomes.</title>
        <authorList>
            <person name="McEvoy S.L."/>
            <person name="Sezen U.U."/>
            <person name="Trouern-Trend A."/>
            <person name="McMahon S.M."/>
            <person name="Schaberg P.G."/>
            <person name="Yang J."/>
            <person name="Wegrzyn J.L."/>
            <person name="Swenson N.G."/>
        </authorList>
    </citation>
    <scope>NUCLEOTIDE SEQUENCE</scope>
    <source>
        <strain evidence="2">NS2018</strain>
    </source>
</reference>
<dbReference type="Pfam" id="PF14223">
    <property type="entry name" value="Retrotran_gag_2"/>
    <property type="match status" value="1"/>
</dbReference>
<dbReference type="PANTHER" id="PTHR47481:SF22">
    <property type="entry name" value="RETROTRANSPOSON GAG DOMAIN-CONTAINING PROTEIN"/>
    <property type="match status" value="1"/>
</dbReference>
<organism evidence="2 3">
    <name type="scientific">Acer saccharum</name>
    <name type="common">Sugar maple</name>
    <dbReference type="NCBI Taxonomy" id="4024"/>
    <lineage>
        <taxon>Eukaryota</taxon>
        <taxon>Viridiplantae</taxon>
        <taxon>Streptophyta</taxon>
        <taxon>Embryophyta</taxon>
        <taxon>Tracheophyta</taxon>
        <taxon>Spermatophyta</taxon>
        <taxon>Magnoliopsida</taxon>
        <taxon>eudicotyledons</taxon>
        <taxon>Gunneridae</taxon>
        <taxon>Pentapetalae</taxon>
        <taxon>rosids</taxon>
        <taxon>malvids</taxon>
        <taxon>Sapindales</taxon>
        <taxon>Sapindaceae</taxon>
        <taxon>Hippocastanoideae</taxon>
        <taxon>Acereae</taxon>
        <taxon>Acer</taxon>
    </lineage>
</organism>
<protein>
    <submittedName>
        <fullName evidence="2">Uncharacterized protein</fullName>
    </submittedName>
</protein>
<evidence type="ECO:0000256" key="1">
    <source>
        <dbReference type="SAM" id="MobiDB-lite"/>
    </source>
</evidence>
<accession>A0AA39VUJ8</accession>
<comment type="caution">
    <text evidence="2">The sequence shown here is derived from an EMBL/GenBank/DDBJ whole genome shotgun (WGS) entry which is preliminary data.</text>
</comment>